<dbReference type="Proteomes" id="UP000008311">
    <property type="component" value="Unassembled WGS sequence"/>
</dbReference>
<evidence type="ECO:0000313" key="1">
    <source>
        <dbReference type="EMBL" id="EEF23287.1"/>
    </source>
</evidence>
<keyword evidence="2" id="KW-1185">Reference proteome</keyword>
<organism evidence="1 2">
    <name type="scientific">Ricinus communis</name>
    <name type="common">Castor bean</name>
    <dbReference type="NCBI Taxonomy" id="3988"/>
    <lineage>
        <taxon>Eukaryota</taxon>
        <taxon>Viridiplantae</taxon>
        <taxon>Streptophyta</taxon>
        <taxon>Embryophyta</taxon>
        <taxon>Tracheophyta</taxon>
        <taxon>Spermatophyta</taxon>
        <taxon>Magnoliopsida</taxon>
        <taxon>eudicotyledons</taxon>
        <taxon>Gunneridae</taxon>
        <taxon>Pentapetalae</taxon>
        <taxon>rosids</taxon>
        <taxon>fabids</taxon>
        <taxon>Malpighiales</taxon>
        <taxon>Euphorbiaceae</taxon>
        <taxon>Acalyphoideae</taxon>
        <taxon>Acalypheae</taxon>
        <taxon>Ricinus</taxon>
    </lineage>
</organism>
<protein>
    <submittedName>
        <fullName evidence="1">Uncharacterized protein</fullName>
    </submittedName>
</protein>
<dbReference type="EMBL" id="EQ986848">
    <property type="protein sequence ID" value="EEF23287.1"/>
    <property type="molecule type" value="Genomic_DNA"/>
</dbReference>
<dbReference type="InParanoid" id="B9TLH6"/>
<feature type="non-terminal residue" evidence="1">
    <location>
        <position position="217"/>
    </location>
</feature>
<sequence length="217" mass="24133">MQKVLHALQKRDIVVLERSDVLVAAVENTFEFLCSGHNYSSATAHMRGNRRLLGASQDLSPTDVTVAIVFSLSKSRASRRMTRLRRDYITFVRGLAPALVETFLGVDGLQTGDRLVRHQGNTGVEEGLAFGRLRLLTRVGELLDRLDAEGRHHQRILLRSRADYAILDRLDARATAVDRHDQHLLFEADGLQGLIGAGCSRLVDRVDDVDAGILLQK</sequence>
<dbReference type="AlphaFoldDB" id="B9TLH6"/>
<accession>B9TLH6</accession>
<gene>
    <name evidence="1" type="ORF">RCOM_1835550</name>
</gene>
<name>B9TLH6_RICCO</name>
<proteinExistence type="predicted"/>
<evidence type="ECO:0000313" key="2">
    <source>
        <dbReference type="Proteomes" id="UP000008311"/>
    </source>
</evidence>
<reference evidence="2" key="1">
    <citation type="journal article" date="2010" name="Nat. Biotechnol.">
        <title>Draft genome sequence of the oilseed species Ricinus communis.</title>
        <authorList>
            <person name="Chan A.P."/>
            <person name="Crabtree J."/>
            <person name="Zhao Q."/>
            <person name="Lorenzi H."/>
            <person name="Orvis J."/>
            <person name="Puiu D."/>
            <person name="Melake-Berhan A."/>
            <person name="Jones K.M."/>
            <person name="Redman J."/>
            <person name="Chen G."/>
            <person name="Cahoon E.B."/>
            <person name="Gedil M."/>
            <person name="Stanke M."/>
            <person name="Haas B.J."/>
            <person name="Wortman J.R."/>
            <person name="Fraser-Liggett C.M."/>
            <person name="Ravel J."/>
            <person name="Rabinowicz P.D."/>
        </authorList>
    </citation>
    <scope>NUCLEOTIDE SEQUENCE [LARGE SCALE GENOMIC DNA]</scope>
    <source>
        <strain evidence="2">cv. Hale</strain>
    </source>
</reference>